<sequence length="190" mass="22505">MRCESEVFDYLRKKEYDELIIQEIILMLKENRYVSDMEFASAYVRTQVKTTKKGPKLIKDHLISKKIKKDYVEQAMKEYTFEMQVKKAISLTEKMVQKEKTISSLQLKQKIQHSLMTKGFGSDAITIALEEVTYTNGEDQEYEAMVKQAEKALTRYNKFDDYTKQQKLKQFLARKGFSFELINKYVDEQL</sequence>
<dbReference type="EMBL" id="CP129013">
    <property type="protein sequence ID" value="WLR42670.1"/>
    <property type="molecule type" value="Genomic_DNA"/>
</dbReference>
<evidence type="ECO:0000256" key="1">
    <source>
        <dbReference type="ARBA" id="ARBA00004496"/>
    </source>
</evidence>
<accession>A0ABY9JTG7</accession>
<evidence type="ECO:0000256" key="4">
    <source>
        <dbReference type="ARBA" id="ARBA00022490"/>
    </source>
</evidence>
<feature type="domain" description="RecX second three-helical" evidence="5">
    <location>
        <begin position="35"/>
        <end position="76"/>
    </location>
</feature>
<evidence type="ECO:0000313" key="8">
    <source>
        <dbReference type="Proteomes" id="UP001197974"/>
    </source>
</evidence>
<evidence type="ECO:0000259" key="5">
    <source>
        <dbReference type="Pfam" id="PF02631"/>
    </source>
</evidence>
<dbReference type="Proteomes" id="UP001197974">
    <property type="component" value="Chromosome"/>
</dbReference>
<name>A0ABY9JTG7_9BACI</name>
<evidence type="ECO:0000256" key="3">
    <source>
        <dbReference type="ARBA" id="ARBA00018111"/>
    </source>
</evidence>
<gene>
    <name evidence="7" type="ORF">LC087_18645</name>
</gene>
<evidence type="ECO:0000256" key="2">
    <source>
        <dbReference type="ARBA" id="ARBA00009695"/>
    </source>
</evidence>
<keyword evidence="8" id="KW-1185">Reference proteome</keyword>
<dbReference type="PANTHER" id="PTHR33602:SF1">
    <property type="entry name" value="REGULATORY PROTEIN RECX FAMILY PROTEIN"/>
    <property type="match status" value="1"/>
</dbReference>
<proteinExistence type="inferred from homology"/>
<keyword evidence="4" id="KW-0963">Cytoplasm</keyword>
<dbReference type="InterPro" id="IPR003783">
    <property type="entry name" value="Regulatory_RecX"/>
</dbReference>
<feature type="domain" description="RecX third three-helical" evidence="6">
    <location>
        <begin position="139"/>
        <end position="186"/>
    </location>
</feature>
<dbReference type="InterPro" id="IPR036388">
    <property type="entry name" value="WH-like_DNA-bd_sf"/>
</dbReference>
<organism evidence="7 8">
    <name type="scientific">Bacillus carboniphilus</name>
    <dbReference type="NCBI Taxonomy" id="86663"/>
    <lineage>
        <taxon>Bacteria</taxon>
        <taxon>Bacillati</taxon>
        <taxon>Bacillota</taxon>
        <taxon>Bacilli</taxon>
        <taxon>Bacillales</taxon>
        <taxon>Bacillaceae</taxon>
        <taxon>Bacillus</taxon>
    </lineage>
</organism>
<dbReference type="InterPro" id="IPR053924">
    <property type="entry name" value="RecX_HTH_2nd"/>
</dbReference>
<protein>
    <recommendedName>
        <fullName evidence="3">Regulatory protein RecX</fullName>
    </recommendedName>
</protein>
<dbReference type="Pfam" id="PF02631">
    <property type="entry name" value="RecX_HTH2"/>
    <property type="match status" value="1"/>
</dbReference>
<comment type="similarity">
    <text evidence="2">Belongs to the RecX family.</text>
</comment>
<comment type="subcellular location">
    <subcellularLocation>
        <location evidence="1">Cytoplasm</location>
    </subcellularLocation>
</comment>
<reference evidence="7 8" key="1">
    <citation type="submission" date="2023-06" db="EMBL/GenBank/DDBJ databases">
        <title>Five Gram-positive bacteria isolated from mangrove sediments in Shenzhen, Guangdong, China.</title>
        <authorList>
            <person name="Yu S."/>
            <person name="Zheng W."/>
            <person name="Huang Y."/>
        </authorList>
    </citation>
    <scope>NUCLEOTIDE SEQUENCE [LARGE SCALE GENOMIC DNA]</scope>
    <source>
        <strain evidence="7 8">SaN35-3</strain>
    </source>
</reference>
<dbReference type="Pfam" id="PF21981">
    <property type="entry name" value="RecX_HTH3"/>
    <property type="match status" value="1"/>
</dbReference>
<dbReference type="InterPro" id="IPR053925">
    <property type="entry name" value="RecX_HTH_3rd"/>
</dbReference>
<dbReference type="PANTHER" id="PTHR33602">
    <property type="entry name" value="REGULATORY PROTEIN RECX FAMILY PROTEIN"/>
    <property type="match status" value="1"/>
</dbReference>
<evidence type="ECO:0000313" key="7">
    <source>
        <dbReference type="EMBL" id="WLR42670.1"/>
    </source>
</evidence>
<dbReference type="Gene3D" id="1.10.10.10">
    <property type="entry name" value="Winged helix-like DNA-binding domain superfamily/Winged helix DNA-binding domain"/>
    <property type="match status" value="4"/>
</dbReference>
<evidence type="ECO:0000259" key="6">
    <source>
        <dbReference type="Pfam" id="PF21981"/>
    </source>
</evidence>